<dbReference type="AlphaFoldDB" id="A0A0P1MLM7"/>
<proteinExistence type="predicted"/>
<evidence type="ECO:0000313" key="5">
    <source>
        <dbReference type="Proteomes" id="UP000182200"/>
    </source>
</evidence>
<dbReference type="EMBL" id="FAOP01000001">
    <property type="protein sequence ID" value="CUU00744.1"/>
    <property type="molecule type" value="Genomic_DNA"/>
</dbReference>
<keyword evidence="1" id="KW-0472">Membrane</keyword>
<dbReference type="RefSeq" id="WP_047133746.1">
    <property type="nucleotide sequence ID" value="NZ_CZVI01000007.1"/>
</dbReference>
<protein>
    <recommendedName>
        <fullName evidence="6">SPW repeat-containing protein</fullName>
    </recommendedName>
</protein>
<dbReference type="Proteomes" id="UP000182011">
    <property type="component" value="Unassembled WGS sequence"/>
</dbReference>
<name>A0A0P1MLM7_9BACT</name>
<keyword evidence="1" id="KW-0812">Transmembrane</keyword>
<dbReference type="STRING" id="1633631.GCA_001442925_00067"/>
<evidence type="ECO:0000313" key="4">
    <source>
        <dbReference type="Proteomes" id="UP000182011"/>
    </source>
</evidence>
<reference evidence="2 5" key="1">
    <citation type="submission" date="2015-11" db="EMBL/GenBank/DDBJ databases">
        <authorList>
            <person name="Varghese N."/>
        </authorList>
    </citation>
    <scope>NUCLEOTIDE SEQUENCE [LARGE SCALE GENOMIC DNA]</scope>
    <source>
        <strain evidence="2 5">JGI-8</strain>
    </source>
</reference>
<accession>A0A0P1LPD5</accession>
<feature type="transmembrane region" description="Helical" evidence="1">
    <location>
        <begin position="32"/>
        <end position="50"/>
    </location>
</feature>
<accession>A0A0P1MLM7</accession>
<accession>A0A0S4MQ70</accession>
<accession>A0A0P1P4H0</accession>
<accession>A0A0P1LSQ9</accession>
<feature type="transmembrane region" description="Helical" evidence="1">
    <location>
        <begin position="83"/>
        <end position="102"/>
    </location>
</feature>
<dbReference type="Proteomes" id="UP000182200">
    <property type="component" value="Unassembled WGS sequence"/>
</dbReference>
<feature type="transmembrane region" description="Helical" evidence="1">
    <location>
        <begin position="57"/>
        <end position="77"/>
    </location>
</feature>
<dbReference type="EMBL" id="CZVI01000007">
    <property type="protein sequence ID" value="CUS83598.1"/>
    <property type="molecule type" value="Genomic_DNA"/>
</dbReference>
<evidence type="ECO:0000256" key="1">
    <source>
        <dbReference type="SAM" id="Phobius"/>
    </source>
</evidence>
<evidence type="ECO:0008006" key="6">
    <source>
        <dbReference type="Google" id="ProtNLM"/>
    </source>
</evidence>
<evidence type="ECO:0000313" key="3">
    <source>
        <dbReference type="EMBL" id="CUU00744.1"/>
    </source>
</evidence>
<accession>A0A0P1P173</accession>
<gene>
    <name evidence="3" type="ORF">JGI4_00067</name>
    <name evidence="2" type="ORF">JGI8_00712</name>
</gene>
<accession>A0A0P1LF67</accession>
<accession>A0A0P1M0N5</accession>
<sequence length="107" mass="11451">MWQFWATLMVGLWLLLGSGIMGVAVKKEDFDVIYLILGILAFVLGLWVFVGPVKPLLKVFSAIIGIGGIWLGISSFISGLQGIANAIIVGIVFIVLGFWGALTKPSS</sequence>
<accession>A0A0P1LUF6</accession>
<accession>A0A0P1LRB9</accession>
<reference evidence="3 4" key="2">
    <citation type="submission" date="2015-11" db="EMBL/GenBank/DDBJ databases">
        <authorList>
            <person name="Zhang Y."/>
            <person name="Guo Z."/>
        </authorList>
    </citation>
    <scope>NUCLEOTIDE SEQUENCE [LARGE SCALE GENOMIC DNA]</scope>
    <source>
        <strain evidence="3">JGI-4</strain>
    </source>
</reference>
<keyword evidence="1" id="KW-1133">Transmembrane helix</keyword>
<keyword evidence="5" id="KW-1185">Reference proteome</keyword>
<organism evidence="3 4">
    <name type="scientific">Candidatus Kryptonium thompsonii</name>
    <dbReference type="NCBI Taxonomy" id="1633631"/>
    <lineage>
        <taxon>Bacteria</taxon>
        <taxon>Pseudomonadati</taxon>
        <taxon>Candidatus Kryptoniota</taxon>
        <taxon>Candidatus Kryptonium</taxon>
    </lineage>
</organism>
<evidence type="ECO:0000313" key="2">
    <source>
        <dbReference type="EMBL" id="CUS83598.1"/>
    </source>
</evidence>